<comment type="caution">
    <text evidence="1">The sequence shown here is derived from an EMBL/GenBank/DDBJ whole genome shotgun (WGS) entry which is preliminary data.</text>
</comment>
<protein>
    <submittedName>
        <fullName evidence="1">Uncharacterized protein</fullName>
    </submittedName>
</protein>
<dbReference type="EMBL" id="DXCX01000124">
    <property type="protein sequence ID" value="HIY74586.1"/>
    <property type="molecule type" value="Genomic_DNA"/>
</dbReference>
<accession>A0A9D1Z9R9</accession>
<sequence>MKTFAIKFLKKCGLLPAEEQPLELPVPVMKNTLAVHEETMVVTGAIVSELTQTFGDNKNSAESYQMAFISIEVSCDGMSCKLYEHEDFIPCTGYQHQLWLMNIRKSICEPLETFMTNVALCDAGGGRP</sequence>
<reference evidence="1" key="2">
    <citation type="submission" date="2021-04" db="EMBL/GenBank/DDBJ databases">
        <authorList>
            <person name="Gilroy R."/>
        </authorList>
    </citation>
    <scope>NUCLEOTIDE SEQUENCE</scope>
    <source>
        <strain evidence="1">CHK33-7979</strain>
    </source>
</reference>
<dbReference type="Proteomes" id="UP000886824">
    <property type="component" value="Unassembled WGS sequence"/>
</dbReference>
<proteinExistence type="predicted"/>
<dbReference type="AlphaFoldDB" id="A0A9D1Z9R9"/>
<organism evidence="1 2">
    <name type="scientific">Candidatus Intestinimonas merdavium</name>
    <dbReference type="NCBI Taxonomy" id="2838622"/>
    <lineage>
        <taxon>Bacteria</taxon>
        <taxon>Bacillati</taxon>
        <taxon>Bacillota</taxon>
        <taxon>Clostridia</taxon>
        <taxon>Eubacteriales</taxon>
        <taxon>Intestinimonas</taxon>
    </lineage>
</organism>
<reference evidence="1" key="1">
    <citation type="journal article" date="2021" name="PeerJ">
        <title>Extensive microbial diversity within the chicken gut microbiome revealed by metagenomics and culture.</title>
        <authorList>
            <person name="Gilroy R."/>
            <person name="Ravi A."/>
            <person name="Getino M."/>
            <person name="Pursley I."/>
            <person name="Horton D.L."/>
            <person name="Alikhan N.F."/>
            <person name="Baker D."/>
            <person name="Gharbi K."/>
            <person name="Hall N."/>
            <person name="Watson M."/>
            <person name="Adriaenssens E.M."/>
            <person name="Foster-Nyarko E."/>
            <person name="Jarju S."/>
            <person name="Secka A."/>
            <person name="Antonio M."/>
            <person name="Oren A."/>
            <person name="Chaudhuri R.R."/>
            <person name="La Ragione R."/>
            <person name="Hildebrand F."/>
            <person name="Pallen M.J."/>
        </authorList>
    </citation>
    <scope>NUCLEOTIDE SEQUENCE</scope>
    <source>
        <strain evidence="1">CHK33-7979</strain>
    </source>
</reference>
<evidence type="ECO:0000313" key="1">
    <source>
        <dbReference type="EMBL" id="HIY74586.1"/>
    </source>
</evidence>
<gene>
    <name evidence="1" type="ORF">H9826_11570</name>
</gene>
<name>A0A9D1Z9R9_9FIRM</name>
<evidence type="ECO:0000313" key="2">
    <source>
        <dbReference type="Proteomes" id="UP000886824"/>
    </source>
</evidence>